<dbReference type="AlphaFoldDB" id="A0A917A6M2"/>
<dbReference type="SUPFAM" id="SSF53850">
    <property type="entry name" value="Periplasmic binding protein-like II"/>
    <property type="match status" value="1"/>
</dbReference>
<evidence type="ECO:0000256" key="2">
    <source>
        <dbReference type="SAM" id="SignalP"/>
    </source>
</evidence>
<feature type="chain" id="PRO_5039115275" evidence="2">
    <location>
        <begin position="21"/>
        <end position="275"/>
    </location>
</feature>
<dbReference type="OrthoDB" id="8613538at2"/>
<dbReference type="SMART" id="SM00062">
    <property type="entry name" value="PBPb"/>
    <property type="match status" value="1"/>
</dbReference>
<feature type="domain" description="Solute-binding protein family 3/N-terminal" evidence="3">
    <location>
        <begin position="33"/>
        <end position="268"/>
    </location>
</feature>
<evidence type="ECO:0000313" key="5">
    <source>
        <dbReference type="Proteomes" id="UP000660801"/>
    </source>
</evidence>
<dbReference type="PANTHER" id="PTHR35936:SF19">
    <property type="entry name" value="AMINO-ACID-BINDING PROTEIN YXEM-RELATED"/>
    <property type="match status" value="1"/>
</dbReference>
<dbReference type="InterPro" id="IPR001638">
    <property type="entry name" value="Solute-binding_3/MltF_N"/>
</dbReference>
<dbReference type="PROSITE" id="PS51257">
    <property type="entry name" value="PROKAR_LIPOPROTEIN"/>
    <property type="match status" value="1"/>
</dbReference>
<reference evidence="4" key="1">
    <citation type="journal article" date="2014" name="Int. J. Syst. Evol. Microbiol.">
        <title>Complete genome sequence of Corynebacterium casei LMG S-19264T (=DSM 44701T), isolated from a smear-ripened cheese.</title>
        <authorList>
            <consortium name="US DOE Joint Genome Institute (JGI-PGF)"/>
            <person name="Walter F."/>
            <person name="Albersmeier A."/>
            <person name="Kalinowski J."/>
            <person name="Ruckert C."/>
        </authorList>
    </citation>
    <scope>NUCLEOTIDE SEQUENCE</scope>
    <source>
        <strain evidence="4">CGMCC 1.15533</strain>
    </source>
</reference>
<feature type="signal peptide" evidence="2">
    <location>
        <begin position="1"/>
        <end position="20"/>
    </location>
</feature>
<comment type="caution">
    <text evidence="4">The sequence shown here is derived from an EMBL/GenBank/DDBJ whole genome shotgun (WGS) entry which is preliminary data.</text>
</comment>
<keyword evidence="1 2" id="KW-0732">Signal</keyword>
<proteinExistence type="predicted"/>
<dbReference type="RefSeq" id="WP_068991004.1">
    <property type="nucleotide sequence ID" value="NZ_BMJN01000014.1"/>
</dbReference>
<accession>A0A917A6M2</accession>
<evidence type="ECO:0000256" key="1">
    <source>
        <dbReference type="ARBA" id="ARBA00022729"/>
    </source>
</evidence>
<organism evidence="4 5">
    <name type="scientific">Streptococcus himalayensis</name>
    <dbReference type="NCBI Taxonomy" id="1888195"/>
    <lineage>
        <taxon>Bacteria</taxon>
        <taxon>Bacillati</taxon>
        <taxon>Bacillota</taxon>
        <taxon>Bacilli</taxon>
        <taxon>Lactobacillales</taxon>
        <taxon>Streptococcaceae</taxon>
        <taxon>Streptococcus</taxon>
    </lineage>
</organism>
<sequence>MKKSISFILLALFISLGLIACSSPAKETTKKETIIVATDSDTAPFTYKEGDVFKGYDIEVLQAIFENSKDYELEFQTVDFPSILLGIDAGRFHIAANDFNYNEERAGKYLFSDPVSLSNYSIVSQEGKDFKSLDDLSGKKTEVIAGSNYAQLLENWNKEHPNQSPIDIQYVANSSGLSQRLQHIENGQIDFILYDAISSTYVSKDQGLKLRIQPLELQETAGKDGLEYFLFAKDKKGEELQAFVNQRLAELESSGRLKEISQTYFGGDFTVSSQK</sequence>
<protein>
    <submittedName>
        <fullName evidence="4">ABC transporter substrate-binding protein</fullName>
    </submittedName>
</protein>
<evidence type="ECO:0000259" key="3">
    <source>
        <dbReference type="SMART" id="SM00062"/>
    </source>
</evidence>
<dbReference type="PANTHER" id="PTHR35936">
    <property type="entry name" value="MEMBRANE-BOUND LYTIC MUREIN TRANSGLYCOSYLASE F"/>
    <property type="match status" value="1"/>
</dbReference>
<evidence type="ECO:0000313" key="4">
    <source>
        <dbReference type="EMBL" id="GGE30984.1"/>
    </source>
</evidence>
<dbReference type="Pfam" id="PF00497">
    <property type="entry name" value="SBP_bac_3"/>
    <property type="match status" value="1"/>
</dbReference>
<dbReference type="EMBL" id="BMJN01000014">
    <property type="protein sequence ID" value="GGE30984.1"/>
    <property type="molecule type" value="Genomic_DNA"/>
</dbReference>
<dbReference type="Proteomes" id="UP000660801">
    <property type="component" value="Unassembled WGS sequence"/>
</dbReference>
<gene>
    <name evidence="4" type="ORF">GCM10011510_10330</name>
</gene>
<dbReference type="Gene3D" id="3.40.190.10">
    <property type="entry name" value="Periplasmic binding protein-like II"/>
    <property type="match status" value="2"/>
</dbReference>
<reference evidence="4" key="2">
    <citation type="submission" date="2020-09" db="EMBL/GenBank/DDBJ databases">
        <authorList>
            <person name="Sun Q."/>
            <person name="Zhou Y."/>
        </authorList>
    </citation>
    <scope>NUCLEOTIDE SEQUENCE</scope>
    <source>
        <strain evidence="4">CGMCC 1.15533</strain>
    </source>
</reference>
<keyword evidence="5" id="KW-1185">Reference proteome</keyword>
<name>A0A917A6M2_9STRE</name>